<feature type="transmembrane region" description="Helical" evidence="8">
    <location>
        <begin position="162"/>
        <end position="184"/>
    </location>
</feature>
<dbReference type="STRING" id="418985.A0A1V9XB33"/>
<evidence type="ECO:0000256" key="7">
    <source>
        <dbReference type="ARBA" id="ARBA00023170"/>
    </source>
</evidence>
<evidence type="ECO:0000256" key="5">
    <source>
        <dbReference type="ARBA" id="ARBA00022989"/>
    </source>
</evidence>
<dbReference type="GO" id="GO:0005886">
    <property type="term" value="C:plasma membrane"/>
    <property type="evidence" value="ECO:0007669"/>
    <property type="project" value="UniProtKB-SubCell"/>
</dbReference>
<dbReference type="PANTHER" id="PTHR24241:SF59">
    <property type="entry name" value="ADIPOKINETIC HORMONE RECEPTOR, ISOFORM C"/>
    <property type="match status" value="1"/>
</dbReference>
<feature type="non-terminal residue" evidence="10">
    <location>
        <position position="1"/>
    </location>
</feature>
<dbReference type="PANTHER" id="PTHR24241">
    <property type="entry name" value="NEUROPEPTIDE RECEPTOR-RELATED G-PROTEIN COUPLED RECEPTOR"/>
    <property type="match status" value="1"/>
</dbReference>
<dbReference type="GO" id="GO:0042277">
    <property type="term" value="F:peptide binding"/>
    <property type="evidence" value="ECO:0007669"/>
    <property type="project" value="TreeGrafter"/>
</dbReference>
<dbReference type="AlphaFoldDB" id="A0A1V9XB33"/>
<evidence type="ECO:0000313" key="10">
    <source>
        <dbReference type="EMBL" id="OQR70749.1"/>
    </source>
</evidence>
<comment type="caution">
    <text evidence="10">The sequence shown here is derived from an EMBL/GenBank/DDBJ whole genome shotgun (WGS) entry which is preliminary data.</text>
</comment>
<dbReference type="EMBL" id="MNPL01016278">
    <property type="protein sequence ID" value="OQR70749.1"/>
    <property type="molecule type" value="Genomic_DNA"/>
</dbReference>
<evidence type="ECO:0000259" key="9">
    <source>
        <dbReference type="PROSITE" id="PS50262"/>
    </source>
</evidence>
<dbReference type="OrthoDB" id="6504484at2759"/>
<accession>A0A1V9XB33</accession>
<comment type="subcellular location">
    <subcellularLocation>
        <location evidence="1">Cell membrane</location>
        <topology evidence="1">Multi-pass membrane protein</topology>
    </subcellularLocation>
</comment>
<dbReference type="InterPro" id="IPR000276">
    <property type="entry name" value="GPCR_Rhodpsn"/>
</dbReference>
<keyword evidence="4 8" id="KW-0812">Transmembrane</keyword>
<dbReference type="PRINTS" id="PR00237">
    <property type="entry name" value="GPCRRHODOPSN"/>
</dbReference>
<protein>
    <submittedName>
        <fullName evidence="10">Gonadotropin-releasing hormone receptor-like</fullName>
    </submittedName>
</protein>
<keyword evidence="11" id="KW-1185">Reference proteome</keyword>
<keyword evidence="7 10" id="KW-0675">Receptor</keyword>
<evidence type="ECO:0000313" key="11">
    <source>
        <dbReference type="Proteomes" id="UP000192247"/>
    </source>
</evidence>
<dbReference type="InterPro" id="IPR017452">
    <property type="entry name" value="GPCR_Rhodpsn_7TM"/>
</dbReference>
<organism evidence="10 11">
    <name type="scientific">Tropilaelaps mercedesae</name>
    <dbReference type="NCBI Taxonomy" id="418985"/>
    <lineage>
        <taxon>Eukaryota</taxon>
        <taxon>Metazoa</taxon>
        <taxon>Ecdysozoa</taxon>
        <taxon>Arthropoda</taxon>
        <taxon>Chelicerata</taxon>
        <taxon>Arachnida</taxon>
        <taxon>Acari</taxon>
        <taxon>Parasitiformes</taxon>
        <taxon>Mesostigmata</taxon>
        <taxon>Gamasina</taxon>
        <taxon>Dermanyssoidea</taxon>
        <taxon>Laelapidae</taxon>
        <taxon>Tropilaelaps</taxon>
    </lineage>
</organism>
<comment type="similarity">
    <text evidence="2">Belongs to the G-protein coupled receptor 1 family.</text>
</comment>
<dbReference type="Proteomes" id="UP000192247">
    <property type="component" value="Unassembled WGS sequence"/>
</dbReference>
<evidence type="ECO:0000256" key="3">
    <source>
        <dbReference type="ARBA" id="ARBA00022475"/>
    </source>
</evidence>
<sequence length="269" mass="30534">VFIFRVVRGPFVEEFYQCVTYGFYTAPWQEQLYASISLMLMFVLPLTTLVATYAATFHTIANLPAIHCGESERPQPIHSQHRLLSTPGNAGPEEVALTCSTVNGSHLMEAARRRLLAKAKKKSLMITVVIVVAFIVCWTPYYAMMVIFIFNLDPDQQITGELQSAIFFFGSSTAMINPVIYGVFHLRRPRTSKMQHTTVVLSSTSFRKPHANNKTLTTAIRRGDHSQHQHLKRYLIDNRSRQTPPIFTGPQDHQRKLVKVEVEVRLEGS</sequence>
<feature type="transmembrane region" description="Helical" evidence="8">
    <location>
        <begin position="123"/>
        <end position="150"/>
    </location>
</feature>
<dbReference type="GO" id="GO:0032870">
    <property type="term" value="P:cellular response to hormone stimulus"/>
    <property type="evidence" value="ECO:0007669"/>
    <property type="project" value="TreeGrafter"/>
</dbReference>
<feature type="transmembrane region" description="Helical" evidence="8">
    <location>
        <begin position="32"/>
        <end position="55"/>
    </location>
</feature>
<dbReference type="Gene3D" id="1.20.1070.10">
    <property type="entry name" value="Rhodopsin 7-helix transmembrane proteins"/>
    <property type="match status" value="1"/>
</dbReference>
<keyword evidence="5 8" id="KW-1133">Transmembrane helix</keyword>
<name>A0A1V9XB33_9ACAR</name>
<dbReference type="SUPFAM" id="SSF81321">
    <property type="entry name" value="Family A G protein-coupled receptor-like"/>
    <property type="match status" value="1"/>
</dbReference>
<dbReference type="Pfam" id="PF00001">
    <property type="entry name" value="7tm_1"/>
    <property type="match status" value="1"/>
</dbReference>
<dbReference type="InParanoid" id="A0A1V9XB33"/>
<evidence type="ECO:0000256" key="6">
    <source>
        <dbReference type="ARBA" id="ARBA00023136"/>
    </source>
</evidence>
<proteinExistence type="inferred from homology"/>
<evidence type="ECO:0000256" key="8">
    <source>
        <dbReference type="SAM" id="Phobius"/>
    </source>
</evidence>
<reference evidence="10 11" key="1">
    <citation type="journal article" date="2017" name="Gigascience">
        <title>Draft genome of the honey bee ectoparasitic mite, Tropilaelaps mercedesae, is shaped by the parasitic life history.</title>
        <authorList>
            <person name="Dong X."/>
            <person name="Armstrong S.D."/>
            <person name="Xia D."/>
            <person name="Makepeace B.L."/>
            <person name="Darby A.C."/>
            <person name="Kadowaki T."/>
        </authorList>
    </citation>
    <scope>NUCLEOTIDE SEQUENCE [LARGE SCALE GENOMIC DNA]</scope>
    <source>
        <strain evidence="10">Wuxi-XJTLU</strain>
    </source>
</reference>
<keyword evidence="3" id="KW-1003">Cell membrane</keyword>
<gene>
    <name evidence="10" type="ORF">BIW11_11427</name>
</gene>
<evidence type="ECO:0000256" key="1">
    <source>
        <dbReference type="ARBA" id="ARBA00004651"/>
    </source>
</evidence>
<keyword evidence="6 8" id="KW-0472">Membrane</keyword>
<evidence type="ECO:0000256" key="4">
    <source>
        <dbReference type="ARBA" id="ARBA00022692"/>
    </source>
</evidence>
<feature type="domain" description="G-protein coupled receptors family 1 profile" evidence="9">
    <location>
        <begin position="1"/>
        <end position="181"/>
    </location>
</feature>
<dbReference type="GO" id="GO:0004930">
    <property type="term" value="F:G protein-coupled receptor activity"/>
    <property type="evidence" value="ECO:0007669"/>
    <property type="project" value="InterPro"/>
</dbReference>
<dbReference type="PROSITE" id="PS50262">
    <property type="entry name" value="G_PROTEIN_RECEP_F1_2"/>
    <property type="match status" value="1"/>
</dbReference>
<evidence type="ECO:0000256" key="2">
    <source>
        <dbReference type="ARBA" id="ARBA00010663"/>
    </source>
</evidence>